<dbReference type="Pfam" id="PF00153">
    <property type="entry name" value="Mito_carr"/>
    <property type="match status" value="1"/>
</dbReference>
<dbReference type="OrthoDB" id="756301at2759"/>
<evidence type="ECO:0000313" key="10">
    <source>
        <dbReference type="EMBL" id="MPC17456.1"/>
    </source>
</evidence>
<proteinExistence type="inferred from homology"/>
<feature type="repeat" description="Solcar" evidence="8">
    <location>
        <begin position="1"/>
        <end position="92"/>
    </location>
</feature>
<sequence length="98" mass="11072">MNQPTDVRASALSGLVSAILGCPADVIKARIMNQPVDHMQRGLLYKNSLDCLMQTVRNEGFWALYKGFVPCWLRMGPWSLTFWLTYEQIRNACGTSAF</sequence>
<keyword evidence="11" id="KW-1185">Reference proteome</keyword>
<keyword evidence="6" id="KW-1133">Transmembrane helix</keyword>
<keyword evidence="5" id="KW-0677">Repeat</keyword>
<evidence type="ECO:0000256" key="2">
    <source>
        <dbReference type="ARBA" id="ARBA00006375"/>
    </source>
</evidence>
<comment type="caution">
    <text evidence="10">The sequence shown here is derived from an EMBL/GenBank/DDBJ whole genome shotgun (WGS) entry which is preliminary data.</text>
</comment>
<keyword evidence="3 9" id="KW-0813">Transport</keyword>
<protein>
    <submittedName>
        <fullName evidence="10">Mitochondrial uncoupling protein 4</fullName>
    </submittedName>
</protein>
<evidence type="ECO:0000256" key="6">
    <source>
        <dbReference type="ARBA" id="ARBA00022989"/>
    </source>
</evidence>
<gene>
    <name evidence="10" type="primary">SLC25A27</name>
    <name evidence="10" type="ORF">E2C01_010315</name>
</gene>
<reference evidence="10 11" key="1">
    <citation type="submission" date="2019-05" db="EMBL/GenBank/DDBJ databases">
        <title>Another draft genome of Portunus trituberculatus and its Hox gene families provides insights of decapod evolution.</title>
        <authorList>
            <person name="Jeong J.-H."/>
            <person name="Song I."/>
            <person name="Kim S."/>
            <person name="Choi T."/>
            <person name="Kim D."/>
            <person name="Ryu S."/>
            <person name="Kim W."/>
        </authorList>
    </citation>
    <scope>NUCLEOTIDE SEQUENCE [LARGE SCALE GENOMIC DNA]</scope>
    <source>
        <tissue evidence="10">Muscle</tissue>
    </source>
</reference>
<dbReference type="EMBL" id="VSRR010000590">
    <property type="protein sequence ID" value="MPC17456.1"/>
    <property type="molecule type" value="Genomic_DNA"/>
</dbReference>
<dbReference type="InterPro" id="IPR023395">
    <property type="entry name" value="MCP_dom_sf"/>
</dbReference>
<keyword evidence="7 8" id="KW-0472">Membrane</keyword>
<comment type="similarity">
    <text evidence="2 9">Belongs to the mitochondrial carrier (TC 2.A.29) family.</text>
</comment>
<evidence type="ECO:0000256" key="4">
    <source>
        <dbReference type="ARBA" id="ARBA00022692"/>
    </source>
</evidence>
<evidence type="ECO:0000256" key="9">
    <source>
        <dbReference type="RuleBase" id="RU000488"/>
    </source>
</evidence>
<evidence type="ECO:0000256" key="3">
    <source>
        <dbReference type="ARBA" id="ARBA00022448"/>
    </source>
</evidence>
<name>A0A5B7D8C2_PORTR</name>
<accession>A0A5B7D8C2</accession>
<dbReference type="PROSITE" id="PS50920">
    <property type="entry name" value="SOLCAR"/>
    <property type="match status" value="1"/>
</dbReference>
<keyword evidence="4 8" id="KW-0812">Transmembrane</keyword>
<dbReference type="Proteomes" id="UP000324222">
    <property type="component" value="Unassembled WGS sequence"/>
</dbReference>
<evidence type="ECO:0000256" key="1">
    <source>
        <dbReference type="ARBA" id="ARBA00004141"/>
    </source>
</evidence>
<evidence type="ECO:0000256" key="5">
    <source>
        <dbReference type="ARBA" id="ARBA00022737"/>
    </source>
</evidence>
<dbReference type="InterPro" id="IPR018108">
    <property type="entry name" value="MCP_transmembrane"/>
</dbReference>
<evidence type="ECO:0000256" key="7">
    <source>
        <dbReference type="ARBA" id="ARBA00023136"/>
    </source>
</evidence>
<evidence type="ECO:0000313" key="11">
    <source>
        <dbReference type="Proteomes" id="UP000324222"/>
    </source>
</evidence>
<dbReference type="SUPFAM" id="SSF103506">
    <property type="entry name" value="Mitochondrial carrier"/>
    <property type="match status" value="1"/>
</dbReference>
<comment type="subcellular location">
    <subcellularLocation>
        <location evidence="1">Membrane</location>
        <topology evidence="1">Multi-pass membrane protein</topology>
    </subcellularLocation>
</comment>
<organism evidence="10 11">
    <name type="scientific">Portunus trituberculatus</name>
    <name type="common">Swimming crab</name>
    <name type="synonym">Neptunus trituberculatus</name>
    <dbReference type="NCBI Taxonomy" id="210409"/>
    <lineage>
        <taxon>Eukaryota</taxon>
        <taxon>Metazoa</taxon>
        <taxon>Ecdysozoa</taxon>
        <taxon>Arthropoda</taxon>
        <taxon>Crustacea</taxon>
        <taxon>Multicrustacea</taxon>
        <taxon>Malacostraca</taxon>
        <taxon>Eumalacostraca</taxon>
        <taxon>Eucarida</taxon>
        <taxon>Decapoda</taxon>
        <taxon>Pleocyemata</taxon>
        <taxon>Brachyura</taxon>
        <taxon>Eubrachyura</taxon>
        <taxon>Portunoidea</taxon>
        <taxon>Portunidae</taxon>
        <taxon>Portuninae</taxon>
        <taxon>Portunus</taxon>
    </lineage>
</organism>
<dbReference type="AlphaFoldDB" id="A0A5B7D8C2"/>
<evidence type="ECO:0000256" key="8">
    <source>
        <dbReference type="PROSITE-ProRule" id="PRU00282"/>
    </source>
</evidence>
<dbReference type="Gene3D" id="1.50.40.10">
    <property type="entry name" value="Mitochondrial carrier domain"/>
    <property type="match status" value="1"/>
</dbReference>
<dbReference type="GO" id="GO:0016020">
    <property type="term" value="C:membrane"/>
    <property type="evidence" value="ECO:0007669"/>
    <property type="project" value="UniProtKB-SubCell"/>
</dbReference>
<dbReference type="InterPro" id="IPR050391">
    <property type="entry name" value="Mito_Metabolite_Transporter"/>
</dbReference>
<dbReference type="PANTHER" id="PTHR45618">
    <property type="entry name" value="MITOCHONDRIAL DICARBOXYLATE CARRIER-RELATED"/>
    <property type="match status" value="1"/>
</dbReference>